<dbReference type="SUPFAM" id="SSF52096">
    <property type="entry name" value="ClpP/crotonase"/>
    <property type="match status" value="1"/>
</dbReference>
<sequence>MLYTQTRVPKTRCDASSRQLVFSSAEGFASFCKSFGWATVVGEPTAGDGGGPTPVIMVLPNSKMAVFFPSQMALNADFTANEETHTTPDVLAEPDPQDLVRYVEALTKGLPLGEGPNLEYDAALRKCLELALGGD</sequence>
<reference evidence="2" key="1">
    <citation type="submission" date="2020-10" db="EMBL/GenBank/DDBJ databases">
        <authorList>
            <person name="Kadnikov V."/>
            <person name="Beletsky A.V."/>
            <person name="Mardanov A.V."/>
            <person name="Karnachuk O.V."/>
            <person name="Ravin N.V."/>
        </authorList>
    </citation>
    <scope>NUCLEOTIDE SEQUENCE</scope>
    <source>
        <strain evidence="2">Bu02</strain>
    </source>
</reference>
<protein>
    <recommendedName>
        <fullName evidence="1">Tail specific protease domain-containing protein</fullName>
    </recommendedName>
</protein>
<proteinExistence type="predicted"/>
<dbReference type="InterPro" id="IPR005151">
    <property type="entry name" value="Tail-specific_protease"/>
</dbReference>
<evidence type="ECO:0000259" key="1">
    <source>
        <dbReference type="Pfam" id="PF03572"/>
    </source>
</evidence>
<dbReference type="GO" id="GO:0008236">
    <property type="term" value="F:serine-type peptidase activity"/>
    <property type="evidence" value="ECO:0007669"/>
    <property type="project" value="InterPro"/>
</dbReference>
<accession>A0AAT9LEX7</accession>
<feature type="domain" description="Tail specific protease" evidence="1">
    <location>
        <begin position="22"/>
        <end position="90"/>
    </location>
</feature>
<dbReference type="AlphaFoldDB" id="A0AAT9LEX7"/>
<dbReference type="InterPro" id="IPR029045">
    <property type="entry name" value="ClpP/crotonase-like_dom_sf"/>
</dbReference>
<organism evidence="2">
    <name type="scientific">Candidatus Fermentithermobacillus carboniphilus</name>
    <dbReference type="NCBI Taxonomy" id="3085328"/>
    <lineage>
        <taxon>Bacteria</taxon>
        <taxon>Bacillati</taxon>
        <taxon>Bacillota</taxon>
        <taxon>Candidatus Fermentithermobacillia</taxon>
        <taxon>Candidatus Fermentithermobacillales</taxon>
        <taxon>Candidatus Fermentithermobacillaceae</taxon>
        <taxon>Candidatus Fermentithermobacillus</taxon>
    </lineage>
</organism>
<reference evidence="2" key="2">
    <citation type="journal article" date="2023" name="Biology">
        <title>Prokaryotic Life Associated with Coal-Fire Gas Vents Revealed by Metagenomics.</title>
        <authorList>
            <person name="Kadnikov V.V."/>
            <person name="Mardanov A.V."/>
            <person name="Beletsky A.V."/>
            <person name="Karnachuk O.V."/>
            <person name="Ravin N.V."/>
        </authorList>
    </citation>
    <scope>NUCLEOTIDE SEQUENCE</scope>
    <source>
        <strain evidence="2">Bu02</strain>
    </source>
</reference>
<dbReference type="KEGG" id="fcz:IMF26_04265"/>
<dbReference type="Pfam" id="PF03572">
    <property type="entry name" value="Peptidase_S41"/>
    <property type="match status" value="1"/>
</dbReference>
<gene>
    <name evidence="2" type="ORF">IMF26_04265</name>
</gene>
<evidence type="ECO:0000313" key="2">
    <source>
        <dbReference type="EMBL" id="QUL99278.1"/>
    </source>
</evidence>
<dbReference type="EMBL" id="CP062796">
    <property type="protein sequence ID" value="QUL99278.1"/>
    <property type="molecule type" value="Genomic_DNA"/>
</dbReference>
<dbReference type="Gene3D" id="3.90.226.10">
    <property type="entry name" value="2-enoyl-CoA Hydratase, Chain A, domain 1"/>
    <property type="match status" value="1"/>
</dbReference>
<name>A0AAT9LEX7_9FIRM</name>
<dbReference type="GO" id="GO:0006508">
    <property type="term" value="P:proteolysis"/>
    <property type="evidence" value="ECO:0007669"/>
    <property type="project" value="InterPro"/>
</dbReference>